<reference evidence="2" key="1">
    <citation type="submission" date="2020-05" db="EMBL/GenBank/DDBJ databases">
        <title>Frigoriglobus tundricola gen. nov., sp. nov., a psychrotolerant cellulolytic planctomycete of the family Gemmataceae with two divergent copies of 16S rRNA gene.</title>
        <authorList>
            <person name="Kulichevskaya I.S."/>
            <person name="Ivanova A.A."/>
            <person name="Naumoff D.G."/>
            <person name="Beletsky A.V."/>
            <person name="Rijpstra W.I.C."/>
            <person name="Sinninghe Damste J.S."/>
            <person name="Mardanov A.V."/>
            <person name="Ravin N.V."/>
            <person name="Dedysh S.N."/>
        </authorList>
    </citation>
    <scope>NUCLEOTIDE SEQUENCE [LARGE SCALE GENOMIC DNA]</scope>
    <source>
        <strain evidence="2">PL17</strain>
    </source>
</reference>
<organism evidence="1 2">
    <name type="scientific">Frigoriglobus tundricola</name>
    <dbReference type="NCBI Taxonomy" id="2774151"/>
    <lineage>
        <taxon>Bacteria</taxon>
        <taxon>Pseudomonadati</taxon>
        <taxon>Planctomycetota</taxon>
        <taxon>Planctomycetia</taxon>
        <taxon>Gemmatales</taxon>
        <taxon>Gemmataceae</taxon>
        <taxon>Frigoriglobus</taxon>
    </lineage>
</organism>
<protein>
    <submittedName>
        <fullName evidence="1">Uncharacterized protein</fullName>
    </submittedName>
</protein>
<evidence type="ECO:0000313" key="2">
    <source>
        <dbReference type="Proteomes" id="UP000503447"/>
    </source>
</evidence>
<dbReference type="KEGG" id="ftj:FTUN_7816"/>
<dbReference type="Proteomes" id="UP000503447">
    <property type="component" value="Chromosome"/>
</dbReference>
<evidence type="ECO:0000313" key="1">
    <source>
        <dbReference type="EMBL" id="QJX00192.1"/>
    </source>
</evidence>
<accession>A0A6M5Z414</accession>
<gene>
    <name evidence="1" type="ORF">FTUN_7816</name>
</gene>
<keyword evidence="2" id="KW-1185">Reference proteome</keyword>
<sequence length="266" mass="28450">MALNTDRLADAGDGKFFRTLMRQWPQGLWVVTPEGKVLGFTYHKPKPGESSSAGQRRWVTDTLTMLRDAAKDAGPLTVREVKTKPGTMLDRGRGPSGDGGARLAVSVMGLRNGQQDGPPVVDSVRLDKEDWATFAPPAGAKVGTDWTVPEAVARQFTPALSPLTDPIFGPRPAHATTARITASLARVGETVIVVRYAGRWATDHNRDGDGRFPIHTTATGEGVGVFDAKTGKPLSVMWVLNGTYRAGPATEKPRATGAVLEWVTGP</sequence>
<dbReference type="AlphaFoldDB" id="A0A6M5Z414"/>
<name>A0A6M5Z414_9BACT</name>
<proteinExistence type="predicted"/>
<dbReference type="RefSeq" id="WP_171474999.1">
    <property type="nucleotide sequence ID" value="NZ_CP053452.2"/>
</dbReference>
<dbReference type="EMBL" id="CP053452">
    <property type="protein sequence ID" value="QJX00192.1"/>
    <property type="molecule type" value="Genomic_DNA"/>
</dbReference>